<proteinExistence type="predicted"/>
<gene>
    <name evidence="6" type="ORF">SOCE26_037980</name>
</gene>
<feature type="domain" description="PLAT" evidence="4">
    <location>
        <begin position="7"/>
        <end position="121"/>
    </location>
</feature>
<dbReference type="EMBL" id="CP012673">
    <property type="protein sequence ID" value="AUX42368.1"/>
    <property type="molecule type" value="Genomic_DNA"/>
</dbReference>
<dbReference type="InterPro" id="IPR036226">
    <property type="entry name" value="LipOase_C_sf"/>
</dbReference>
<dbReference type="PROSITE" id="PS51393">
    <property type="entry name" value="LIPOXYGENASE_3"/>
    <property type="match status" value="1"/>
</dbReference>
<dbReference type="Pfam" id="PF00305">
    <property type="entry name" value="Lipoxygenase"/>
    <property type="match status" value="1"/>
</dbReference>
<evidence type="ECO:0000256" key="2">
    <source>
        <dbReference type="ARBA" id="ARBA00023002"/>
    </source>
</evidence>
<reference evidence="6 7" key="1">
    <citation type="submission" date="2015-09" db="EMBL/GenBank/DDBJ databases">
        <title>Sorangium comparison.</title>
        <authorList>
            <person name="Zaburannyi N."/>
            <person name="Bunk B."/>
            <person name="Overmann J."/>
            <person name="Mueller R."/>
        </authorList>
    </citation>
    <scope>NUCLEOTIDE SEQUENCE [LARGE SCALE GENOMIC DNA]</scope>
    <source>
        <strain evidence="6 7">So ce26</strain>
    </source>
</reference>
<dbReference type="InterPro" id="IPR001024">
    <property type="entry name" value="PLAT/LH2_dom"/>
</dbReference>
<evidence type="ECO:0000259" key="5">
    <source>
        <dbReference type="PROSITE" id="PS51393"/>
    </source>
</evidence>
<dbReference type="Pfam" id="PF01477">
    <property type="entry name" value="PLAT"/>
    <property type="match status" value="1"/>
</dbReference>
<dbReference type="Proteomes" id="UP000238348">
    <property type="component" value="Chromosome"/>
</dbReference>
<evidence type="ECO:0000256" key="3">
    <source>
        <dbReference type="ARBA" id="ARBA00023098"/>
    </source>
</evidence>
<dbReference type="InterPro" id="IPR000907">
    <property type="entry name" value="LipOase"/>
</dbReference>
<organism evidence="6 7">
    <name type="scientific">Sorangium cellulosum</name>
    <name type="common">Polyangium cellulosum</name>
    <dbReference type="NCBI Taxonomy" id="56"/>
    <lineage>
        <taxon>Bacteria</taxon>
        <taxon>Pseudomonadati</taxon>
        <taxon>Myxococcota</taxon>
        <taxon>Polyangia</taxon>
        <taxon>Polyangiales</taxon>
        <taxon>Polyangiaceae</taxon>
        <taxon>Sorangium</taxon>
    </lineage>
</organism>
<accession>A0A2L0ESS6</accession>
<dbReference type="SUPFAM" id="SSF48484">
    <property type="entry name" value="Lipoxigenase"/>
    <property type="match status" value="1"/>
</dbReference>
<dbReference type="SMART" id="SM00308">
    <property type="entry name" value="LH2"/>
    <property type="match status" value="1"/>
</dbReference>
<dbReference type="AlphaFoldDB" id="A0A2L0ESS6"/>
<protein>
    <submittedName>
        <fullName evidence="6">Lipoxygenase</fullName>
    </submittedName>
</protein>
<evidence type="ECO:0000256" key="1">
    <source>
        <dbReference type="ARBA" id="ARBA00022723"/>
    </source>
</evidence>
<evidence type="ECO:0000259" key="4">
    <source>
        <dbReference type="PROSITE" id="PS50095"/>
    </source>
</evidence>
<dbReference type="InterPro" id="IPR013819">
    <property type="entry name" value="LipOase_C"/>
</dbReference>
<dbReference type="PRINTS" id="PR00087">
    <property type="entry name" value="LIPOXYGENASE"/>
</dbReference>
<dbReference type="PANTHER" id="PTHR11771">
    <property type="entry name" value="LIPOXYGENASE"/>
    <property type="match status" value="1"/>
</dbReference>
<dbReference type="PROSITE" id="PS50095">
    <property type="entry name" value="PLAT"/>
    <property type="match status" value="1"/>
</dbReference>
<evidence type="ECO:0000313" key="6">
    <source>
        <dbReference type="EMBL" id="AUX42368.1"/>
    </source>
</evidence>
<keyword evidence="2" id="KW-0560">Oxidoreductase</keyword>
<dbReference type="Gene3D" id="1.20.245.10">
    <property type="entry name" value="Lipoxygenase-1, Domain 5"/>
    <property type="match status" value="1"/>
</dbReference>
<keyword evidence="1" id="KW-0479">Metal-binding</keyword>
<dbReference type="Gene3D" id="2.40.180.10">
    <property type="entry name" value="Catalase core domain"/>
    <property type="match status" value="1"/>
</dbReference>
<dbReference type="RefSeq" id="WP_234023803.1">
    <property type="nucleotide sequence ID" value="NZ_CP012673.1"/>
</dbReference>
<dbReference type="GO" id="GO:0034440">
    <property type="term" value="P:lipid oxidation"/>
    <property type="evidence" value="ECO:0007669"/>
    <property type="project" value="InterPro"/>
</dbReference>
<dbReference type="Gene3D" id="3.10.450.60">
    <property type="match status" value="1"/>
</dbReference>
<keyword evidence="3" id="KW-0443">Lipid metabolism</keyword>
<sequence length="680" mass="76725">MGALMTVDYKIVVRTGNRLGAGTDADITVVLVGTRGESGPHRLDRRFHDDFVAGAEDVYDIQADDVGELILLRFTNGGELAGSDWLLDFARVTAGERSWYFPYFRWVLGGSTTEVLEGTGRLPQHARDEREAAARAAQIERRREIYVWRPAEATAGLPGALDISEARPLPKDERYRGLADGSYQVIFAKTMAALKLKMPALTRAWNALVDMLDLFRGIEVPSVAPRWQRDREFARQAVQGVSPIYLELINALPKGLPLRDADLRGVLSPGVSLAQALASKRIFLLDFEILDDIPMFRKVDEDGAEERRWAPPARCLLYRDDEGQLRPIAIQLGRDPERDPVFTPNDSEHDWLAAKMYTRCSEGNAHQMVAHAIRTHFVTEPFVMATMRNLPDKHPIYKLLRRHFRYTLAINEGARVTLLAEGGVFDDFIATGGPDKGHVELGKKGFRRWKLTDNKPRPDFERRGVLDPAVLPYYPYRDDALALWDAIEEYVGGVLDHFYRSDADLAEDAEMQAWWADLTARGLPAEKLPCAELSRVADLVDILSTVLFTVSVQHGALNYLQYEHYAFVPNAPLCMRMAPPREKGKIGPTELAAMLPTRSQTLWQIAIGRALSSFGDDEEYLLHEGGWREEYFVEPEMMAVRERFFDRLRAQREAVNARNARCEVPYTVLSADKIPCGITI</sequence>
<feature type="domain" description="Lipoxygenase" evidence="5">
    <location>
        <begin position="120"/>
        <end position="680"/>
    </location>
</feature>
<name>A0A2L0ESS6_SORCE</name>
<dbReference type="GO" id="GO:0046872">
    <property type="term" value="F:metal ion binding"/>
    <property type="evidence" value="ECO:0007669"/>
    <property type="project" value="UniProtKB-KW"/>
</dbReference>
<dbReference type="SUPFAM" id="SSF49723">
    <property type="entry name" value="Lipase/lipooxygenase domain (PLAT/LH2 domain)"/>
    <property type="match status" value="1"/>
</dbReference>
<dbReference type="GO" id="GO:0016702">
    <property type="term" value="F:oxidoreductase activity, acting on single donors with incorporation of molecular oxygen, incorporation of two atoms of oxygen"/>
    <property type="evidence" value="ECO:0007669"/>
    <property type="project" value="InterPro"/>
</dbReference>
<dbReference type="InterPro" id="IPR036392">
    <property type="entry name" value="PLAT/LH2_dom_sf"/>
</dbReference>
<evidence type="ECO:0000313" key="7">
    <source>
        <dbReference type="Proteomes" id="UP000238348"/>
    </source>
</evidence>